<evidence type="ECO:0000313" key="3">
    <source>
        <dbReference type="Proteomes" id="UP000184383"/>
    </source>
</evidence>
<name>A0A1L9R3R4_ASPWE</name>
<dbReference type="STRING" id="1073089.A0A1L9R3R4"/>
<dbReference type="GeneID" id="63752717"/>
<organism evidence="2 3">
    <name type="scientific">Aspergillus wentii DTO 134E9</name>
    <dbReference type="NCBI Taxonomy" id="1073089"/>
    <lineage>
        <taxon>Eukaryota</taxon>
        <taxon>Fungi</taxon>
        <taxon>Dikarya</taxon>
        <taxon>Ascomycota</taxon>
        <taxon>Pezizomycotina</taxon>
        <taxon>Eurotiomycetes</taxon>
        <taxon>Eurotiomycetidae</taxon>
        <taxon>Eurotiales</taxon>
        <taxon>Aspergillaceae</taxon>
        <taxon>Aspergillus</taxon>
        <taxon>Aspergillus subgen. Cremei</taxon>
    </lineage>
</organism>
<evidence type="ECO:0000313" key="2">
    <source>
        <dbReference type="EMBL" id="OJJ29569.1"/>
    </source>
</evidence>
<dbReference type="Proteomes" id="UP000184383">
    <property type="component" value="Unassembled WGS sequence"/>
</dbReference>
<dbReference type="RefSeq" id="XP_040683246.1">
    <property type="nucleotide sequence ID" value="XM_040836869.1"/>
</dbReference>
<gene>
    <name evidence="2" type="ORF">ASPWEDRAFT_46931</name>
</gene>
<feature type="region of interest" description="Disordered" evidence="1">
    <location>
        <begin position="285"/>
        <end position="306"/>
    </location>
</feature>
<proteinExistence type="predicted"/>
<sequence length="306" mass="33472">MATTTLLESENVRGTCHNKSIDFTTRDHEKILQSLRLVNPPIPELAAGLKDYLSVLSRGSSLALSRGEGLANIRQSKSIESLFSTATPRVIDGPPITWTMLILFAGPQFDGPSQLKIGDTQVELPEDDFNLIRSGRPWRFLSPWPDSDDCEKELRSVESALQELNDTKLSITAVLSEISVVEHCLRNRSHFVTQRYANQRGGIPQEENPGCGSTKSRPPPLAGSGTTMSQADENTAYEHVPPFPANIPLPASEQSAQMGAPDPCNAGLSKSFVAASSVQVDIPQPINTVRPKRRSRASNFIETLRE</sequence>
<dbReference type="OrthoDB" id="4360491at2759"/>
<keyword evidence="3" id="KW-1185">Reference proteome</keyword>
<dbReference type="VEuPathDB" id="FungiDB:ASPWEDRAFT_46931"/>
<accession>A0A1L9R3R4</accession>
<reference evidence="3" key="1">
    <citation type="journal article" date="2017" name="Genome Biol.">
        <title>Comparative genomics reveals high biological diversity and specific adaptations in the industrially and medically important fungal genus Aspergillus.</title>
        <authorList>
            <person name="de Vries R.P."/>
            <person name="Riley R."/>
            <person name="Wiebenga A."/>
            <person name="Aguilar-Osorio G."/>
            <person name="Amillis S."/>
            <person name="Uchima C.A."/>
            <person name="Anderluh G."/>
            <person name="Asadollahi M."/>
            <person name="Askin M."/>
            <person name="Barry K."/>
            <person name="Battaglia E."/>
            <person name="Bayram O."/>
            <person name="Benocci T."/>
            <person name="Braus-Stromeyer S.A."/>
            <person name="Caldana C."/>
            <person name="Canovas D."/>
            <person name="Cerqueira G.C."/>
            <person name="Chen F."/>
            <person name="Chen W."/>
            <person name="Choi C."/>
            <person name="Clum A."/>
            <person name="Dos Santos R.A."/>
            <person name="Damasio A.R."/>
            <person name="Diallinas G."/>
            <person name="Emri T."/>
            <person name="Fekete E."/>
            <person name="Flipphi M."/>
            <person name="Freyberg S."/>
            <person name="Gallo A."/>
            <person name="Gournas C."/>
            <person name="Habgood R."/>
            <person name="Hainaut M."/>
            <person name="Harispe M.L."/>
            <person name="Henrissat B."/>
            <person name="Hilden K.S."/>
            <person name="Hope R."/>
            <person name="Hossain A."/>
            <person name="Karabika E."/>
            <person name="Karaffa L."/>
            <person name="Karanyi Z."/>
            <person name="Krasevec N."/>
            <person name="Kuo A."/>
            <person name="Kusch H."/>
            <person name="LaButti K."/>
            <person name="Lagendijk E.L."/>
            <person name="Lapidus A."/>
            <person name="Levasseur A."/>
            <person name="Lindquist E."/>
            <person name="Lipzen A."/>
            <person name="Logrieco A.F."/>
            <person name="MacCabe A."/>
            <person name="Maekelae M.R."/>
            <person name="Malavazi I."/>
            <person name="Melin P."/>
            <person name="Meyer V."/>
            <person name="Mielnichuk N."/>
            <person name="Miskei M."/>
            <person name="Molnar A.P."/>
            <person name="Mule G."/>
            <person name="Ngan C.Y."/>
            <person name="Orejas M."/>
            <person name="Orosz E."/>
            <person name="Ouedraogo J.P."/>
            <person name="Overkamp K.M."/>
            <person name="Park H.-S."/>
            <person name="Perrone G."/>
            <person name="Piumi F."/>
            <person name="Punt P.J."/>
            <person name="Ram A.F."/>
            <person name="Ramon A."/>
            <person name="Rauscher S."/>
            <person name="Record E."/>
            <person name="Riano-Pachon D.M."/>
            <person name="Robert V."/>
            <person name="Roehrig J."/>
            <person name="Ruller R."/>
            <person name="Salamov A."/>
            <person name="Salih N.S."/>
            <person name="Samson R.A."/>
            <person name="Sandor E."/>
            <person name="Sanguinetti M."/>
            <person name="Schuetze T."/>
            <person name="Sepcic K."/>
            <person name="Shelest E."/>
            <person name="Sherlock G."/>
            <person name="Sophianopoulou V."/>
            <person name="Squina F.M."/>
            <person name="Sun H."/>
            <person name="Susca A."/>
            <person name="Todd R.B."/>
            <person name="Tsang A."/>
            <person name="Unkles S.E."/>
            <person name="van de Wiele N."/>
            <person name="van Rossen-Uffink D."/>
            <person name="Oliveira J.V."/>
            <person name="Vesth T.C."/>
            <person name="Visser J."/>
            <person name="Yu J.-H."/>
            <person name="Zhou M."/>
            <person name="Andersen M.R."/>
            <person name="Archer D.B."/>
            <person name="Baker S.E."/>
            <person name="Benoit I."/>
            <person name="Brakhage A.A."/>
            <person name="Braus G.H."/>
            <person name="Fischer R."/>
            <person name="Frisvad J.C."/>
            <person name="Goldman G.H."/>
            <person name="Houbraken J."/>
            <person name="Oakley B."/>
            <person name="Pocsi I."/>
            <person name="Scazzocchio C."/>
            <person name="Seiboth B."/>
            <person name="vanKuyk P.A."/>
            <person name="Wortman J."/>
            <person name="Dyer P.S."/>
            <person name="Grigoriev I.V."/>
        </authorList>
    </citation>
    <scope>NUCLEOTIDE SEQUENCE [LARGE SCALE GENOMIC DNA]</scope>
    <source>
        <strain evidence="3">DTO 134E9</strain>
    </source>
</reference>
<dbReference type="EMBL" id="KV878221">
    <property type="protein sequence ID" value="OJJ29569.1"/>
    <property type="molecule type" value="Genomic_DNA"/>
</dbReference>
<feature type="compositionally biased region" description="Polar residues" evidence="1">
    <location>
        <begin position="297"/>
        <end position="306"/>
    </location>
</feature>
<dbReference type="AlphaFoldDB" id="A0A1L9R3R4"/>
<evidence type="ECO:0000256" key="1">
    <source>
        <dbReference type="SAM" id="MobiDB-lite"/>
    </source>
</evidence>
<protein>
    <submittedName>
        <fullName evidence="2">Uncharacterized protein</fullName>
    </submittedName>
</protein>
<feature type="region of interest" description="Disordered" evidence="1">
    <location>
        <begin position="196"/>
        <end position="228"/>
    </location>
</feature>